<accession>D8TWY1</accession>
<feature type="region of interest" description="Disordered" evidence="2">
    <location>
        <begin position="384"/>
        <end position="415"/>
    </location>
</feature>
<sequence length="1727" mass="185606">MQGTSRSKGPKRYGEAPVPVDNLADPALALVATGPQLIAALSNPAIRVALLTTDVFVSAADWRPYIPLLPLVRDADFAISGVPGPQTSWPQLDLNNAHDKVRLGTNIAFTLQYVVVRNFRYTPFLISPGIDLVAPTAVDWSSRVTLLDSVMVLRVCWPDFSNANSVAATIAAAAPGIRVLFGAASRVPQTGCTNSTSPSVRAVSRCWADRGVYEAIVSPGWNIDDAGVTTLTNYMLYLIRAGFLSPPAPLPDPNAPDVSVIRTGRDLVVALANPGKRYGIIVNSIQVSFADWTGFARPTVNRDSDFTLLGTPAPLTAWPTVDLGNSRAKDVITPAVNMDDQNTTAAAGYIVAMQRVPYLCEQQMPYLCLLALGPVGCYISTLQTNRPPSPPPPPPLPTRPPNPPPSPPPVPPAMPPGPRLPPMPYTYAPGVSVIRTARDLALALYDNSISYAIIRNDISMDASAWSGIPSPAVRFQPITIAGSYSGGPPESWPILDLGFVKNKVKLSGNVTVNFQNVMLQAYRDAFDAFDTFSSPGLDLITKSNFFAGALVRIQDCALLLPVCLPRSVVTLSFTASYRPLLIAGERQVINAGVSQAGCVNSAAARPVSRCWADRGVYVNVATYASMVDAFGQQVLGDYMFYLVNTVYLCEQQMTMECVAAYGELGCYSFIYALSSQRMLLQSTQSTQPSQSPSQSQQLLVPTFNNGFAVSVENGRQLVEAIANPNVSYVELSHDIRLLDSDWDGFPLPVMLLSEGPLSITFQFVVIDKFRATPLPQSPGFDLLVQHHGSRQDATVLAETMLSFPRPSTLPGTQIAHKVSQAWCVSDTTQNGTVPSVYIRCWADRGVFEDIAVDGFDIDAFGRATATGYNLHLQYITYLCERQMTVDCVMQLGPVGCYLSMPPSSPQPSHTEPGVAVVSTGRELAAALANPAIGFALLANDIHMSDSDWADIPNPVLRSSNITVSGPRGPDTSWPVLDLGYVSGKVRLGGYGTVLVLQYVIIENYRREGYFLAYGAFAFDLLVTPRNNYGDISPSSAVLVQNAAFTFGLCFPSSMQRMILEYARRPHSPWPSTQRVSSNLPQDGCITDSNSSAATVTGWASQSAQPLPITSRCWPERGVYEDVELQGLDVKVSFRYGYWYSELRMASYTVYFSHALYICKQQMTSDCSASLGTYGCYYSIPPTPPLPSRGFVMITSGRELAAALANPRTRFALVANDIRISESDWNGVPNPVLRVANFTISGQPGPETSWPVLDLGYVKGKVRLAGGAALILQFLVVRKYRAPELSFTPGFDLVTPSAAFSTGTENVILALRDAVLVQDYCPPDLILADFLASAPRPSVLPARQQTFIVSAPQAANCSSDAIAPLLLRCWADRGYYGDMGLDGFDVGALGVSTTFGRYAVSLLRVPYLCEQVLSWQCVEEHDTAQACLRSMPPSSPQPSLTDPSVAVVSTGRELAAALANPAIGFALLANDIHMSESDWADIPNPVLRSSNFTISGKPSSTAEPGDARRLTVSWPVLDLGFVKGKVRIVGSTTLILQYIVLRNYRDAAMWLAPGLDLLLPRAPGDTATSFATPTASRSGGPPPAGFVVLLQDSLLVLGVCLPSALLQAVPDGGVGVRPAGAPPGPQVTTAVSSPYPPQCNSSTVGGTARVTTGRSLPLPDCWPSGGVYEDVAMAAIDLSPSGYRTAAGYVLYMLHVTYVCELQMADECVEKWGMPACYTKMLSTISGM</sequence>
<dbReference type="RefSeq" id="XP_002950918.1">
    <property type="nucleotide sequence ID" value="XM_002950872.1"/>
</dbReference>
<organism evidence="4">
    <name type="scientific">Volvox carteri f. nagariensis</name>
    <dbReference type="NCBI Taxonomy" id="3068"/>
    <lineage>
        <taxon>Eukaryota</taxon>
        <taxon>Viridiplantae</taxon>
        <taxon>Chlorophyta</taxon>
        <taxon>core chlorophytes</taxon>
        <taxon>Chlorophyceae</taxon>
        <taxon>CS clade</taxon>
        <taxon>Chlamydomonadales</taxon>
        <taxon>Volvocaceae</taxon>
        <taxon>Volvox</taxon>
    </lineage>
</organism>
<dbReference type="PANTHER" id="PTHR13037:SF24">
    <property type="entry name" value="POLYCOMB PROTEIN PCL-RELATED"/>
    <property type="match status" value="1"/>
</dbReference>
<protein>
    <submittedName>
        <fullName evidence="3">Uncharacterized protein</fullName>
    </submittedName>
</protein>
<dbReference type="GeneID" id="9618157"/>
<evidence type="ECO:0000256" key="2">
    <source>
        <dbReference type="SAM" id="MobiDB-lite"/>
    </source>
</evidence>
<gene>
    <name evidence="3" type="ORF">VOLCADRAFT_104907</name>
</gene>
<feature type="compositionally biased region" description="Pro residues" evidence="2">
    <location>
        <begin position="387"/>
        <end position="415"/>
    </location>
</feature>
<evidence type="ECO:0000313" key="3">
    <source>
        <dbReference type="EMBL" id="EFJ48233.1"/>
    </source>
</evidence>
<dbReference type="EMBL" id="GL378341">
    <property type="protein sequence ID" value="EFJ48233.1"/>
    <property type="molecule type" value="Genomic_DNA"/>
</dbReference>
<proteinExistence type="predicted"/>
<dbReference type="InParanoid" id="D8TWY1"/>
<name>D8TWY1_VOLCA</name>
<dbReference type="Proteomes" id="UP000001058">
    <property type="component" value="Unassembled WGS sequence"/>
</dbReference>
<evidence type="ECO:0000256" key="1">
    <source>
        <dbReference type="ARBA" id="ARBA00022581"/>
    </source>
</evidence>
<dbReference type="PANTHER" id="PTHR13037">
    <property type="entry name" value="FORMIN"/>
    <property type="match status" value="1"/>
</dbReference>
<reference evidence="3 4" key="1">
    <citation type="journal article" date="2010" name="Science">
        <title>Genomic analysis of organismal complexity in the multicellular green alga Volvox carteri.</title>
        <authorList>
            <person name="Prochnik S.E."/>
            <person name="Umen J."/>
            <person name="Nedelcu A.M."/>
            <person name="Hallmann A."/>
            <person name="Miller S.M."/>
            <person name="Nishii I."/>
            <person name="Ferris P."/>
            <person name="Kuo A."/>
            <person name="Mitros T."/>
            <person name="Fritz-Laylin L.K."/>
            <person name="Hellsten U."/>
            <person name="Chapman J."/>
            <person name="Simakov O."/>
            <person name="Rensing S.A."/>
            <person name="Terry A."/>
            <person name="Pangilinan J."/>
            <person name="Kapitonov V."/>
            <person name="Jurka J."/>
            <person name="Salamov A."/>
            <person name="Shapiro H."/>
            <person name="Schmutz J."/>
            <person name="Grimwood J."/>
            <person name="Lindquist E."/>
            <person name="Lucas S."/>
            <person name="Grigoriev I.V."/>
            <person name="Schmitt R."/>
            <person name="Kirk D."/>
            <person name="Rokhsar D.S."/>
        </authorList>
    </citation>
    <scope>NUCLEOTIDE SEQUENCE [LARGE SCALE GENOMIC DNA]</scope>
    <source>
        <strain evidence="4">f. Nagariensis / Eve</strain>
    </source>
</reference>
<dbReference type="OrthoDB" id="538045at2759"/>
<keyword evidence="4" id="KW-1185">Reference proteome</keyword>
<evidence type="ECO:0000313" key="4">
    <source>
        <dbReference type="Proteomes" id="UP000001058"/>
    </source>
</evidence>
<dbReference type="KEGG" id="vcn:VOLCADRAFT_104907"/>
<keyword evidence="1" id="KW-0945">Host-virus interaction</keyword>